<accession>A0ABX0X688</accession>
<dbReference type="Gene3D" id="3.40.50.300">
    <property type="entry name" value="P-loop containing nucleotide triphosphate hydrolases"/>
    <property type="match status" value="1"/>
</dbReference>
<dbReference type="PANTHER" id="PTHR10513:SF46">
    <property type="entry name" value="DEOXYGUANOSINE KINASE"/>
    <property type="match status" value="1"/>
</dbReference>
<evidence type="ECO:0000313" key="2">
    <source>
        <dbReference type="EMBL" id="NJC24713.1"/>
    </source>
</evidence>
<keyword evidence="2" id="KW-0808">Transferase</keyword>
<dbReference type="InterPro" id="IPR031314">
    <property type="entry name" value="DNK_dom"/>
</dbReference>
<dbReference type="Proteomes" id="UP000770785">
    <property type="component" value="Unassembled WGS sequence"/>
</dbReference>
<feature type="domain" description="Deoxynucleoside kinase" evidence="1">
    <location>
        <begin position="10"/>
        <end position="202"/>
    </location>
</feature>
<dbReference type="PANTHER" id="PTHR10513">
    <property type="entry name" value="DEOXYNUCLEOSIDE KINASE"/>
    <property type="match status" value="1"/>
</dbReference>
<dbReference type="GO" id="GO:0016301">
    <property type="term" value="F:kinase activity"/>
    <property type="evidence" value="ECO:0007669"/>
    <property type="project" value="UniProtKB-KW"/>
</dbReference>
<evidence type="ECO:0000313" key="3">
    <source>
        <dbReference type="Proteomes" id="UP000770785"/>
    </source>
</evidence>
<proteinExistence type="predicted"/>
<evidence type="ECO:0000259" key="1">
    <source>
        <dbReference type="Pfam" id="PF01712"/>
    </source>
</evidence>
<name>A0ABX0X688_9BACT</name>
<comment type="caution">
    <text evidence="2">The sequence shown here is derived from an EMBL/GenBank/DDBJ whole genome shotgun (WGS) entry which is preliminary data.</text>
</comment>
<dbReference type="EMBL" id="JAATJH010000001">
    <property type="protein sequence ID" value="NJC24713.1"/>
    <property type="molecule type" value="Genomic_DNA"/>
</dbReference>
<dbReference type="Pfam" id="PF01712">
    <property type="entry name" value="dNK"/>
    <property type="match status" value="1"/>
</dbReference>
<dbReference type="PIRSF" id="PIRSF000705">
    <property type="entry name" value="DNK"/>
    <property type="match status" value="1"/>
</dbReference>
<dbReference type="InterPro" id="IPR002624">
    <property type="entry name" value="DCK/DGK"/>
</dbReference>
<dbReference type="InterPro" id="IPR050566">
    <property type="entry name" value="Deoxyribonucleoside_kinase"/>
</dbReference>
<keyword evidence="3" id="KW-1185">Reference proteome</keyword>
<reference evidence="2 3" key="1">
    <citation type="submission" date="2020-03" db="EMBL/GenBank/DDBJ databases">
        <title>Genomic Encyclopedia of Type Strains, Phase IV (KMG-IV): sequencing the most valuable type-strain genomes for metagenomic binning, comparative biology and taxonomic classification.</title>
        <authorList>
            <person name="Goeker M."/>
        </authorList>
    </citation>
    <scope>NUCLEOTIDE SEQUENCE [LARGE SCALE GENOMIC DNA]</scope>
    <source>
        <strain evidence="2 3">DSM 105096</strain>
    </source>
</reference>
<protein>
    <submittedName>
        <fullName evidence="2">Deoxyadenosine/deoxycytidine kinase</fullName>
    </submittedName>
</protein>
<dbReference type="InterPro" id="IPR027417">
    <property type="entry name" value="P-loop_NTPase"/>
</dbReference>
<dbReference type="RefSeq" id="WP_168035528.1">
    <property type="nucleotide sequence ID" value="NZ_JAATJH010000001.1"/>
</dbReference>
<dbReference type="SUPFAM" id="SSF52540">
    <property type="entry name" value="P-loop containing nucleoside triphosphate hydrolases"/>
    <property type="match status" value="1"/>
</dbReference>
<dbReference type="CDD" id="cd01673">
    <property type="entry name" value="dNK"/>
    <property type="match status" value="1"/>
</dbReference>
<gene>
    <name evidence="2" type="ORF">GGR27_000194</name>
</gene>
<organism evidence="2 3">
    <name type="scientific">Neolewinella antarctica</name>
    <dbReference type="NCBI Taxonomy" id="442734"/>
    <lineage>
        <taxon>Bacteria</taxon>
        <taxon>Pseudomonadati</taxon>
        <taxon>Bacteroidota</taxon>
        <taxon>Saprospiria</taxon>
        <taxon>Saprospirales</taxon>
        <taxon>Lewinellaceae</taxon>
        <taxon>Neolewinella</taxon>
    </lineage>
</organism>
<keyword evidence="2" id="KW-0418">Kinase</keyword>
<sequence>MDQPQLPNFIAVEGNIGAGKTTFATRLAEERNRRLILEDFADNPFLAPFYKEPERYAFPVELFFMAERHKQLQAELALTDLFTTGVVADYIFVKTLLFARNTLDEEEFRLFSRIHKTMDAGFPHPDLIVYLHRPVAVLQANIAKRGRDYERDMQDDYLTSVERAYLSYFGTQKDAPVLIIDLGDTDFVQEPAVYGKIVDAITGTNHVGVKTVVI</sequence>